<keyword evidence="2" id="KW-0812">Transmembrane</keyword>
<name>A0A9W6H9M3_9MICO</name>
<organism evidence="3 4">
    <name type="scientific">Leifsonia poae</name>
    <dbReference type="NCBI Taxonomy" id="110933"/>
    <lineage>
        <taxon>Bacteria</taxon>
        <taxon>Bacillati</taxon>
        <taxon>Actinomycetota</taxon>
        <taxon>Actinomycetes</taxon>
        <taxon>Micrococcales</taxon>
        <taxon>Microbacteriaceae</taxon>
        <taxon>Leifsonia</taxon>
    </lineage>
</organism>
<feature type="region of interest" description="Disordered" evidence="1">
    <location>
        <begin position="1"/>
        <end position="100"/>
    </location>
</feature>
<gene>
    <name evidence="3" type="ORF">GCM10017584_16800</name>
</gene>
<keyword evidence="4" id="KW-1185">Reference proteome</keyword>
<accession>A0A9W6H9M3</accession>
<dbReference type="RefSeq" id="WP_271176772.1">
    <property type="nucleotide sequence ID" value="NZ_BAAAJO010000005.1"/>
</dbReference>
<protein>
    <submittedName>
        <fullName evidence="3">Uncharacterized protein</fullName>
    </submittedName>
</protein>
<feature type="compositionally biased region" description="Basic and acidic residues" evidence="1">
    <location>
        <begin position="84"/>
        <end position="100"/>
    </location>
</feature>
<feature type="compositionally biased region" description="Basic and acidic residues" evidence="1">
    <location>
        <begin position="52"/>
        <end position="68"/>
    </location>
</feature>
<evidence type="ECO:0000313" key="4">
    <source>
        <dbReference type="Proteomes" id="UP001142372"/>
    </source>
</evidence>
<dbReference type="Proteomes" id="UP001142372">
    <property type="component" value="Unassembled WGS sequence"/>
</dbReference>
<proteinExistence type="predicted"/>
<keyword evidence="2" id="KW-0472">Membrane</keyword>
<reference evidence="3" key="1">
    <citation type="journal article" date="2014" name="Int. J. Syst. Evol. Microbiol.">
        <title>Complete genome sequence of Corynebacterium casei LMG S-19264T (=DSM 44701T), isolated from a smear-ripened cheese.</title>
        <authorList>
            <consortium name="US DOE Joint Genome Institute (JGI-PGF)"/>
            <person name="Walter F."/>
            <person name="Albersmeier A."/>
            <person name="Kalinowski J."/>
            <person name="Ruckert C."/>
        </authorList>
    </citation>
    <scope>NUCLEOTIDE SEQUENCE</scope>
    <source>
        <strain evidence="3">VKM Ac-1401</strain>
    </source>
</reference>
<comment type="caution">
    <text evidence="3">The sequence shown here is derived from an EMBL/GenBank/DDBJ whole genome shotgun (WGS) entry which is preliminary data.</text>
</comment>
<feature type="transmembrane region" description="Helical" evidence="2">
    <location>
        <begin position="212"/>
        <end position="237"/>
    </location>
</feature>
<evidence type="ECO:0000256" key="2">
    <source>
        <dbReference type="SAM" id="Phobius"/>
    </source>
</evidence>
<feature type="compositionally biased region" description="Basic and acidic residues" evidence="1">
    <location>
        <begin position="1"/>
        <end position="11"/>
    </location>
</feature>
<dbReference type="AlphaFoldDB" id="A0A9W6H9M3"/>
<evidence type="ECO:0000313" key="3">
    <source>
        <dbReference type="EMBL" id="GLJ76106.1"/>
    </source>
</evidence>
<dbReference type="EMBL" id="BSEN01000006">
    <property type="protein sequence ID" value="GLJ76106.1"/>
    <property type="molecule type" value="Genomic_DNA"/>
</dbReference>
<keyword evidence="2" id="KW-1133">Transmembrane helix</keyword>
<feature type="transmembrane region" description="Helical" evidence="2">
    <location>
        <begin position="167"/>
        <end position="192"/>
    </location>
</feature>
<evidence type="ECO:0000256" key="1">
    <source>
        <dbReference type="SAM" id="MobiDB-lite"/>
    </source>
</evidence>
<reference evidence="3" key="2">
    <citation type="submission" date="2023-01" db="EMBL/GenBank/DDBJ databases">
        <authorList>
            <person name="Sun Q."/>
            <person name="Evtushenko L."/>
        </authorList>
    </citation>
    <scope>NUCLEOTIDE SEQUENCE</scope>
    <source>
        <strain evidence="3">VKM Ac-1401</strain>
    </source>
</reference>
<sequence>MILDDTGRDGGESAPGGPPPEASGADGEQAETEFDPRFDPAFQRGYQPAPGERTRTRVRSQADADAPFRRPSPGTAPAAARVADAPHADAPRSDASRDSRFADDLRTLDQRLAPDPVNAAYGTGVTPGAEVDADVPGPDAPAVIVEPVVVRGSFLDGLDVSPRRNPYFLALWIIGGGFVILGVVLYIVSVFTSYTSSPTSSQDVTTLVFSQVGWMLAGPLIEVGLATIVALVILSALTARRAGSSGQPDDESSRAD</sequence>